<evidence type="ECO:0000313" key="11">
    <source>
        <dbReference type="EMBL" id="QQG45387.1"/>
    </source>
</evidence>
<comment type="cofactor">
    <cofactor evidence="3">
        <name>Fe(2+)</name>
        <dbReference type="ChEBI" id="CHEBI:29033"/>
    </cofactor>
</comment>
<evidence type="ECO:0000256" key="3">
    <source>
        <dbReference type="ARBA" id="ARBA00001954"/>
    </source>
</evidence>
<keyword evidence="5" id="KW-0479">Metal-binding</keyword>
<proteinExistence type="predicted"/>
<dbReference type="PANTHER" id="PTHR11749">
    <property type="entry name" value="RIBULOSE-5-PHOSPHATE-3-EPIMERASE"/>
    <property type="match status" value="1"/>
</dbReference>
<comment type="cofactor">
    <cofactor evidence="1">
        <name>Mn(2+)</name>
        <dbReference type="ChEBI" id="CHEBI:29035"/>
    </cofactor>
</comment>
<keyword evidence="7" id="KW-0408">Iron</keyword>
<sequence length="243" mass="27760">MFKVLVFSLLLRLKLRLKTCNLNFKLITLNRIEIIPSINVRTFEEVQERVKKVEPYVKWCHLDVTDGIFSKHLTWHNPADLPLLDTKLNVEVHLMVSEPEKVIDQWLVKPIKRVIVHLEAVSDIDLIVKKCREADVEVGLAINPETFWGKLEPWFKKVDIYQTLAVHPGPSGQQIQEEIYDKIIHIRKSCPGCIIEVDGGINPETAKKAVESGANLLVAGAYIFNSFDIQTAVNQLKNVSFTR</sequence>
<dbReference type="GO" id="GO:0005975">
    <property type="term" value="P:carbohydrate metabolic process"/>
    <property type="evidence" value="ECO:0007669"/>
    <property type="project" value="InterPro"/>
</dbReference>
<dbReference type="GO" id="GO:0006091">
    <property type="term" value="P:generation of precursor metabolites and energy"/>
    <property type="evidence" value="ECO:0007669"/>
    <property type="project" value="UniProtKB-ARBA"/>
</dbReference>
<dbReference type="InterPro" id="IPR013785">
    <property type="entry name" value="Aldolase_TIM"/>
</dbReference>
<evidence type="ECO:0000256" key="9">
    <source>
        <dbReference type="ARBA" id="ARBA00023235"/>
    </source>
</evidence>
<dbReference type="AlphaFoldDB" id="A0A7T5RJR0"/>
<comment type="cofactor">
    <cofactor evidence="2">
        <name>Zn(2+)</name>
        <dbReference type="ChEBI" id="CHEBI:29105"/>
    </cofactor>
</comment>
<evidence type="ECO:0000256" key="2">
    <source>
        <dbReference type="ARBA" id="ARBA00001947"/>
    </source>
</evidence>
<reference evidence="11 12" key="1">
    <citation type="submission" date="2020-07" db="EMBL/GenBank/DDBJ databases">
        <title>Huge and variable diversity of episymbiotic CPR bacteria and DPANN archaea in groundwater ecosystems.</title>
        <authorList>
            <person name="He C.Y."/>
            <person name="Keren R."/>
            <person name="Whittaker M."/>
            <person name="Farag I.F."/>
            <person name="Doudna J."/>
            <person name="Cate J.H.D."/>
            <person name="Banfield J.F."/>
        </authorList>
    </citation>
    <scope>NUCLEOTIDE SEQUENCE [LARGE SCALE GENOMIC DNA]</scope>
    <source>
        <strain evidence="11">NC_groundwater_541_Ag_S-0.1um_46_50</strain>
    </source>
</reference>
<dbReference type="InterPro" id="IPR000056">
    <property type="entry name" value="Ribul_P_3_epim-like"/>
</dbReference>
<dbReference type="Gene3D" id="3.20.20.70">
    <property type="entry name" value="Aldolase class I"/>
    <property type="match status" value="1"/>
</dbReference>
<evidence type="ECO:0000256" key="7">
    <source>
        <dbReference type="ARBA" id="ARBA00023004"/>
    </source>
</evidence>
<dbReference type="FunFam" id="3.20.20.70:FF:000191">
    <property type="entry name" value="ribulose-phosphate 3-epimerase isoform X2"/>
    <property type="match status" value="1"/>
</dbReference>
<dbReference type="GO" id="GO:1901135">
    <property type="term" value="P:carbohydrate derivative metabolic process"/>
    <property type="evidence" value="ECO:0007669"/>
    <property type="project" value="UniProtKB-ARBA"/>
</dbReference>
<keyword evidence="9" id="KW-0413">Isomerase</keyword>
<dbReference type="EMBL" id="CP066690">
    <property type="protein sequence ID" value="QQG45387.1"/>
    <property type="molecule type" value="Genomic_DNA"/>
</dbReference>
<name>A0A7T5RJR0_9BACT</name>
<comment type="subunit">
    <text evidence="4">Homodimer.</text>
</comment>
<protein>
    <recommendedName>
        <fullName evidence="13">Ribulose-phosphate 3-epimerase</fullName>
    </recommendedName>
</protein>
<accession>A0A7T5RJR0</accession>
<gene>
    <name evidence="11" type="ORF">HYW89_00400</name>
</gene>
<evidence type="ECO:0000256" key="8">
    <source>
        <dbReference type="ARBA" id="ARBA00023211"/>
    </source>
</evidence>
<dbReference type="GO" id="GO:0016857">
    <property type="term" value="F:racemase and epimerase activity, acting on carbohydrates and derivatives"/>
    <property type="evidence" value="ECO:0007669"/>
    <property type="project" value="InterPro"/>
</dbReference>
<dbReference type="Pfam" id="PF00834">
    <property type="entry name" value="Ribul_P_3_epim"/>
    <property type="match status" value="1"/>
</dbReference>
<keyword evidence="6" id="KW-0862">Zinc</keyword>
<keyword evidence="8" id="KW-0464">Manganese</keyword>
<keyword evidence="10" id="KW-0119">Carbohydrate metabolism</keyword>
<evidence type="ECO:0000313" key="12">
    <source>
        <dbReference type="Proteomes" id="UP000595618"/>
    </source>
</evidence>
<evidence type="ECO:0000256" key="1">
    <source>
        <dbReference type="ARBA" id="ARBA00001936"/>
    </source>
</evidence>
<dbReference type="GO" id="GO:0006163">
    <property type="term" value="P:purine nucleotide metabolic process"/>
    <property type="evidence" value="ECO:0007669"/>
    <property type="project" value="UniProtKB-ARBA"/>
</dbReference>
<organism evidence="11 12">
    <name type="scientific">Candidatus Sungiibacteriota bacterium</name>
    <dbReference type="NCBI Taxonomy" id="2750080"/>
    <lineage>
        <taxon>Bacteria</taxon>
        <taxon>Candidatus Sungiibacteriota</taxon>
    </lineage>
</organism>
<dbReference type="GO" id="GO:0046872">
    <property type="term" value="F:metal ion binding"/>
    <property type="evidence" value="ECO:0007669"/>
    <property type="project" value="UniProtKB-KW"/>
</dbReference>
<evidence type="ECO:0000256" key="10">
    <source>
        <dbReference type="ARBA" id="ARBA00023277"/>
    </source>
</evidence>
<dbReference type="Proteomes" id="UP000595618">
    <property type="component" value="Chromosome"/>
</dbReference>
<dbReference type="InterPro" id="IPR011060">
    <property type="entry name" value="RibuloseP-bd_barrel"/>
</dbReference>
<evidence type="ECO:0000256" key="4">
    <source>
        <dbReference type="ARBA" id="ARBA00011738"/>
    </source>
</evidence>
<dbReference type="SUPFAM" id="SSF51366">
    <property type="entry name" value="Ribulose-phoshate binding barrel"/>
    <property type="match status" value="1"/>
</dbReference>
<evidence type="ECO:0008006" key="13">
    <source>
        <dbReference type="Google" id="ProtNLM"/>
    </source>
</evidence>
<evidence type="ECO:0000256" key="6">
    <source>
        <dbReference type="ARBA" id="ARBA00022833"/>
    </source>
</evidence>
<evidence type="ECO:0000256" key="5">
    <source>
        <dbReference type="ARBA" id="ARBA00022723"/>
    </source>
</evidence>
<dbReference type="GO" id="GO:0046496">
    <property type="term" value="P:nicotinamide nucleotide metabolic process"/>
    <property type="evidence" value="ECO:0007669"/>
    <property type="project" value="UniProtKB-ARBA"/>
</dbReference>